<gene>
    <name evidence="5" type="ORF">FHS25_002032</name>
</gene>
<reference evidence="5 6" key="1">
    <citation type="submission" date="2020-08" db="EMBL/GenBank/DDBJ databases">
        <title>Genomic Encyclopedia of Type Strains, Phase III (KMG-III): the genomes of soil and plant-associated and newly described type strains.</title>
        <authorList>
            <person name="Whitman W."/>
        </authorList>
    </citation>
    <scope>NUCLEOTIDE SEQUENCE [LARGE SCALE GENOMIC DNA]</scope>
    <source>
        <strain evidence="5 6">CECT 8280</strain>
    </source>
</reference>
<dbReference type="InterPro" id="IPR016032">
    <property type="entry name" value="Sig_transdc_resp-reg_C-effctor"/>
</dbReference>
<dbReference type="PANTHER" id="PTHR44688">
    <property type="entry name" value="DNA-BINDING TRANSCRIPTIONAL ACTIVATOR DEVR_DOSR"/>
    <property type="match status" value="1"/>
</dbReference>
<dbReference type="PANTHER" id="PTHR44688:SF16">
    <property type="entry name" value="DNA-BINDING TRANSCRIPTIONAL ACTIVATOR DEVR_DOSR"/>
    <property type="match status" value="1"/>
</dbReference>
<keyword evidence="1" id="KW-0805">Transcription regulation</keyword>
<dbReference type="Pfam" id="PF00196">
    <property type="entry name" value="GerE"/>
    <property type="match status" value="1"/>
</dbReference>
<proteinExistence type="predicted"/>
<evidence type="ECO:0000256" key="3">
    <source>
        <dbReference type="ARBA" id="ARBA00023163"/>
    </source>
</evidence>
<dbReference type="InterPro" id="IPR005143">
    <property type="entry name" value="TF_LuxR_autoind-bd_dom"/>
</dbReference>
<dbReference type="Proteomes" id="UP000542811">
    <property type="component" value="Unassembled WGS sequence"/>
</dbReference>
<evidence type="ECO:0000256" key="2">
    <source>
        <dbReference type="ARBA" id="ARBA00023125"/>
    </source>
</evidence>
<organism evidence="5 6">
    <name type="scientific">Rhizobium laguerreae</name>
    <dbReference type="NCBI Taxonomy" id="1076926"/>
    <lineage>
        <taxon>Bacteria</taxon>
        <taxon>Pseudomonadati</taxon>
        <taxon>Pseudomonadota</taxon>
        <taxon>Alphaproteobacteria</taxon>
        <taxon>Hyphomicrobiales</taxon>
        <taxon>Rhizobiaceae</taxon>
        <taxon>Rhizobium/Agrobacterium group</taxon>
        <taxon>Rhizobium</taxon>
    </lineage>
</organism>
<name>A0ABR6G7L8_9HYPH</name>
<sequence>MNFAREQSAFLSRPAPEIRSHVYSLLSTDCPLYLCSRQPEAFCLSPAKAYFTVLRACRINLRYERIRWTHQPPSAGYDRRSEKVMILEAEFNRIEEVAAGFNTHYEVFKYMKGLTQDLGMTAFLIMTLPTVDFVEIGATKIITNWPAEMVDYYDAHNLMVDSPVMRRMLRSTSPFNYDVEAINTNRGGGKKSTVIELFNRYGMEKGAYFPVHDAAGGRGAMSISGSRNFSMVEMAKLLFIATLIYDRLSQLTLNEKHKPIEFTPSELDCLRLTAGGRKGNEIAKLLDLTENAVNNHIGSAIRKLGCTTRTQAVVNALRLNIIRV</sequence>
<dbReference type="InterPro" id="IPR000792">
    <property type="entry name" value="Tscrpt_reg_LuxR_C"/>
</dbReference>
<dbReference type="CDD" id="cd06170">
    <property type="entry name" value="LuxR_C_like"/>
    <property type="match status" value="1"/>
</dbReference>
<evidence type="ECO:0000259" key="4">
    <source>
        <dbReference type="PROSITE" id="PS50043"/>
    </source>
</evidence>
<evidence type="ECO:0000313" key="5">
    <source>
        <dbReference type="EMBL" id="MBB3161583.1"/>
    </source>
</evidence>
<keyword evidence="2 5" id="KW-0238">DNA-binding</keyword>
<keyword evidence="6" id="KW-1185">Reference proteome</keyword>
<dbReference type="Pfam" id="PF03472">
    <property type="entry name" value="Autoind_bind"/>
    <property type="match status" value="1"/>
</dbReference>
<dbReference type="Gene3D" id="1.10.10.10">
    <property type="entry name" value="Winged helix-like DNA-binding domain superfamily/Winged helix DNA-binding domain"/>
    <property type="match status" value="1"/>
</dbReference>
<dbReference type="GO" id="GO:0003677">
    <property type="term" value="F:DNA binding"/>
    <property type="evidence" value="ECO:0007669"/>
    <property type="project" value="UniProtKB-KW"/>
</dbReference>
<dbReference type="PROSITE" id="PS50043">
    <property type="entry name" value="HTH_LUXR_2"/>
    <property type="match status" value="1"/>
</dbReference>
<comment type="caution">
    <text evidence="5">The sequence shown here is derived from an EMBL/GenBank/DDBJ whole genome shotgun (WGS) entry which is preliminary data.</text>
</comment>
<dbReference type="SMART" id="SM00421">
    <property type="entry name" value="HTH_LUXR"/>
    <property type="match status" value="1"/>
</dbReference>
<evidence type="ECO:0000256" key="1">
    <source>
        <dbReference type="ARBA" id="ARBA00023015"/>
    </source>
</evidence>
<keyword evidence="3" id="KW-0804">Transcription</keyword>
<dbReference type="SUPFAM" id="SSF75516">
    <property type="entry name" value="Pheromone-binding domain of LuxR-like quorum-sensing transcription factors"/>
    <property type="match status" value="1"/>
</dbReference>
<dbReference type="EMBL" id="JACHXX010000002">
    <property type="protein sequence ID" value="MBB3161583.1"/>
    <property type="molecule type" value="Genomic_DNA"/>
</dbReference>
<dbReference type="SUPFAM" id="SSF46894">
    <property type="entry name" value="C-terminal effector domain of the bipartite response regulators"/>
    <property type="match status" value="1"/>
</dbReference>
<dbReference type="InterPro" id="IPR036693">
    <property type="entry name" value="TF_LuxR_autoind-bd_dom_sf"/>
</dbReference>
<accession>A0ABR6G7L8</accession>
<dbReference type="Gene3D" id="3.30.450.80">
    <property type="entry name" value="Transcription factor LuxR-like, autoinducer-binding domain"/>
    <property type="match status" value="1"/>
</dbReference>
<dbReference type="InterPro" id="IPR036388">
    <property type="entry name" value="WH-like_DNA-bd_sf"/>
</dbReference>
<evidence type="ECO:0000313" key="6">
    <source>
        <dbReference type="Proteomes" id="UP000542811"/>
    </source>
</evidence>
<feature type="domain" description="HTH luxR-type" evidence="4">
    <location>
        <begin position="255"/>
        <end position="320"/>
    </location>
</feature>
<protein>
    <submittedName>
        <fullName evidence="5">DNA-binding CsgD family transcriptional regulator</fullName>
    </submittedName>
</protein>